<dbReference type="AlphaFoldDB" id="A0A3Q9I990"/>
<dbReference type="PANTHER" id="PTHR43054:SF1">
    <property type="entry name" value="SCYLLO-INOSITOL 2-DEHYDROGENASE (NADP(+)) IOLU"/>
    <property type="match status" value="1"/>
</dbReference>
<dbReference type="EMBL" id="CP034346">
    <property type="protein sequence ID" value="AZS13926.1"/>
    <property type="molecule type" value="Genomic_DNA"/>
</dbReference>
<dbReference type="KEGG" id="plut:EI981_05320"/>
<reference evidence="4" key="1">
    <citation type="submission" date="2018-12" db="EMBL/GenBank/DDBJ databases">
        <title>Complete genome sequence of Paenibacillus sp. MBLB1234.</title>
        <authorList>
            <person name="Nam Y.-D."/>
            <person name="Kang J."/>
            <person name="Chung W.-H."/>
            <person name="Park Y.S."/>
        </authorList>
    </citation>
    <scope>NUCLEOTIDE SEQUENCE [LARGE SCALE GENOMIC DNA]</scope>
    <source>
        <strain evidence="4">MBLB1234</strain>
    </source>
</reference>
<dbReference type="OrthoDB" id="9815825at2"/>
<feature type="domain" description="Gfo/Idh/MocA-like oxidoreductase N-terminal" evidence="1">
    <location>
        <begin position="2"/>
        <end position="119"/>
    </location>
</feature>
<keyword evidence="4" id="KW-1185">Reference proteome</keyword>
<evidence type="ECO:0000259" key="1">
    <source>
        <dbReference type="Pfam" id="PF01408"/>
    </source>
</evidence>
<dbReference type="InterPro" id="IPR036291">
    <property type="entry name" value="NAD(P)-bd_dom_sf"/>
</dbReference>
<evidence type="ECO:0000259" key="2">
    <source>
        <dbReference type="Pfam" id="PF22725"/>
    </source>
</evidence>
<dbReference type="GO" id="GO:0000166">
    <property type="term" value="F:nucleotide binding"/>
    <property type="evidence" value="ECO:0007669"/>
    <property type="project" value="InterPro"/>
</dbReference>
<dbReference type="InterPro" id="IPR055170">
    <property type="entry name" value="GFO_IDH_MocA-like_dom"/>
</dbReference>
<dbReference type="Pfam" id="PF01408">
    <property type="entry name" value="GFO_IDH_MocA"/>
    <property type="match status" value="1"/>
</dbReference>
<organism evidence="3 4">
    <name type="scientific">Paenibacillus lutimineralis</name>
    <dbReference type="NCBI Taxonomy" id="2707005"/>
    <lineage>
        <taxon>Bacteria</taxon>
        <taxon>Bacillati</taxon>
        <taxon>Bacillota</taxon>
        <taxon>Bacilli</taxon>
        <taxon>Bacillales</taxon>
        <taxon>Paenibacillaceae</taxon>
        <taxon>Paenibacillus</taxon>
    </lineage>
</organism>
<proteinExistence type="predicted"/>
<dbReference type="SUPFAM" id="SSF55347">
    <property type="entry name" value="Glyceraldehyde-3-phosphate dehydrogenase-like, C-terminal domain"/>
    <property type="match status" value="1"/>
</dbReference>
<accession>A0A3Q9I990</accession>
<dbReference type="Pfam" id="PF22725">
    <property type="entry name" value="GFO_IDH_MocA_C3"/>
    <property type="match status" value="1"/>
</dbReference>
<dbReference type="Gene3D" id="3.30.360.10">
    <property type="entry name" value="Dihydrodipicolinate Reductase, domain 2"/>
    <property type="match status" value="1"/>
</dbReference>
<protein>
    <submittedName>
        <fullName evidence="3">Gfo/Idh/MocA family oxidoreductase</fullName>
    </submittedName>
</protein>
<name>A0A3Q9I990_9BACL</name>
<dbReference type="Proteomes" id="UP000270678">
    <property type="component" value="Chromosome"/>
</dbReference>
<evidence type="ECO:0000313" key="3">
    <source>
        <dbReference type="EMBL" id="AZS13926.1"/>
    </source>
</evidence>
<dbReference type="InterPro" id="IPR000683">
    <property type="entry name" value="Gfo/Idh/MocA-like_OxRdtase_N"/>
</dbReference>
<dbReference type="RefSeq" id="WP_126996085.1">
    <property type="nucleotide sequence ID" value="NZ_CP034346.1"/>
</dbReference>
<dbReference type="SUPFAM" id="SSF51735">
    <property type="entry name" value="NAD(P)-binding Rossmann-fold domains"/>
    <property type="match status" value="1"/>
</dbReference>
<dbReference type="Gene3D" id="3.40.50.720">
    <property type="entry name" value="NAD(P)-binding Rossmann-like Domain"/>
    <property type="match status" value="1"/>
</dbReference>
<sequence>MVRFGIIGTNWITERFIDAAMETERFALTAVCSRTEEKGRAFGAKYGSPAVYTDVSAMASSPEIDAVYIASPNSLHMEQAIICMDQGKHVLCEKPMASNATETRKMIEAAKRNNVLLMEAMKSTLMPNFRVVQNNLYKLGQVRRYFASYCQYSSRYDAFKQGTVLNAFNPEFSNGALMDLGTYCIYPMVTLFGKPRQIKANGILLSSGADGEGSIIMNYDEMDAAVMYSKIADSYLPAEIQGENGTLVIERINQPYDVKIIYRDGTIEDLRQPQMQESMFYEAREFIDLIETGLRESSVNSLTHSLLVAEIMEEARRQIGIHFPADLN</sequence>
<evidence type="ECO:0000313" key="4">
    <source>
        <dbReference type="Proteomes" id="UP000270678"/>
    </source>
</evidence>
<gene>
    <name evidence="3" type="ORF">EI981_05320</name>
</gene>
<feature type="domain" description="GFO/IDH/MocA-like oxidoreductase" evidence="2">
    <location>
        <begin position="138"/>
        <end position="247"/>
    </location>
</feature>
<dbReference type="PANTHER" id="PTHR43054">
    <property type="match status" value="1"/>
</dbReference>